<dbReference type="EMBL" id="CAXKWB010006695">
    <property type="protein sequence ID" value="CAL4083954.1"/>
    <property type="molecule type" value="Genomic_DNA"/>
</dbReference>
<gene>
    <name evidence="2" type="ORF">MNOR_LOCUS12277</name>
</gene>
<name>A0AAV2QGA3_MEGNR</name>
<sequence>SIAGMPCLESQSVPSNQASFSTLKHPKPVTDLKGHIIPDVNNKTYQLDMQWSSPLNDSPYTLLFSDDESKQIDKWKKLPVSSELGVLENKSMMHAISDKLNLQTGTKYFVKEKTDY</sequence>
<evidence type="ECO:0000313" key="3">
    <source>
        <dbReference type="Proteomes" id="UP001497623"/>
    </source>
</evidence>
<feature type="non-terminal residue" evidence="2">
    <location>
        <position position="1"/>
    </location>
</feature>
<comment type="caution">
    <text evidence="2">The sequence shown here is derived from an EMBL/GenBank/DDBJ whole genome shotgun (WGS) entry which is preliminary data.</text>
</comment>
<evidence type="ECO:0000256" key="1">
    <source>
        <dbReference type="SAM" id="MobiDB-lite"/>
    </source>
</evidence>
<accession>A0AAV2QGA3</accession>
<feature type="region of interest" description="Disordered" evidence="1">
    <location>
        <begin position="1"/>
        <end position="25"/>
    </location>
</feature>
<feature type="compositionally biased region" description="Polar residues" evidence="1">
    <location>
        <begin position="9"/>
        <end position="22"/>
    </location>
</feature>
<protein>
    <submittedName>
        <fullName evidence="2">Uncharacterized protein</fullName>
    </submittedName>
</protein>
<reference evidence="2 3" key="1">
    <citation type="submission" date="2024-05" db="EMBL/GenBank/DDBJ databases">
        <authorList>
            <person name="Wallberg A."/>
        </authorList>
    </citation>
    <scope>NUCLEOTIDE SEQUENCE [LARGE SCALE GENOMIC DNA]</scope>
</reference>
<keyword evidence="3" id="KW-1185">Reference proteome</keyword>
<proteinExistence type="predicted"/>
<feature type="non-terminal residue" evidence="2">
    <location>
        <position position="116"/>
    </location>
</feature>
<dbReference type="AlphaFoldDB" id="A0AAV2QGA3"/>
<evidence type="ECO:0000313" key="2">
    <source>
        <dbReference type="EMBL" id="CAL4083954.1"/>
    </source>
</evidence>
<organism evidence="2 3">
    <name type="scientific">Meganyctiphanes norvegica</name>
    <name type="common">Northern krill</name>
    <name type="synonym">Thysanopoda norvegica</name>
    <dbReference type="NCBI Taxonomy" id="48144"/>
    <lineage>
        <taxon>Eukaryota</taxon>
        <taxon>Metazoa</taxon>
        <taxon>Ecdysozoa</taxon>
        <taxon>Arthropoda</taxon>
        <taxon>Crustacea</taxon>
        <taxon>Multicrustacea</taxon>
        <taxon>Malacostraca</taxon>
        <taxon>Eumalacostraca</taxon>
        <taxon>Eucarida</taxon>
        <taxon>Euphausiacea</taxon>
        <taxon>Euphausiidae</taxon>
        <taxon>Meganyctiphanes</taxon>
    </lineage>
</organism>
<dbReference type="Proteomes" id="UP001497623">
    <property type="component" value="Unassembled WGS sequence"/>
</dbReference>